<proteinExistence type="inferred from homology"/>
<evidence type="ECO:0000256" key="4">
    <source>
        <dbReference type="ARBA" id="ARBA00022679"/>
    </source>
</evidence>
<protein>
    <recommendedName>
        <fullName evidence="6">Aminotransferase</fullName>
        <ecNumber evidence="6">2.6.1.-</ecNumber>
    </recommendedName>
</protein>
<dbReference type="EC" id="2.6.1.-" evidence="6"/>
<feature type="domain" description="Aminotransferase class I/classII large" evidence="7">
    <location>
        <begin position="32"/>
        <end position="382"/>
    </location>
</feature>
<evidence type="ECO:0000259" key="7">
    <source>
        <dbReference type="Pfam" id="PF00155"/>
    </source>
</evidence>
<evidence type="ECO:0000256" key="5">
    <source>
        <dbReference type="ARBA" id="ARBA00022898"/>
    </source>
</evidence>
<dbReference type="InterPro" id="IPR050596">
    <property type="entry name" value="AspAT/PAT-like"/>
</dbReference>
<dbReference type="PROSITE" id="PS00105">
    <property type="entry name" value="AA_TRANSFER_CLASS_1"/>
    <property type="match status" value="1"/>
</dbReference>
<dbReference type="InterPro" id="IPR004838">
    <property type="entry name" value="NHTrfase_class1_PyrdxlP-BS"/>
</dbReference>
<name>A0A4D7ASJ8_9FIRM</name>
<dbReference type="EMBL" id="CP034413">
    <property type="protein sequence ID" value="QCI60488.1"/>
    <property type="molecule type" value="Genomic_DNA"/>
</dbReference>
<reference evidence="9" key="1">
    <citation type="submission" date="2018-12" db="EMBL/GenBank/DDBJ databases">
        <title>Dusodibacter welbiota gen. nov., sp. nov., isolated from human faeces and emended description of the Oscillibacter genus.</title>
        <authorList>
            <person name="Le Roy T."/>
            <person name="Van der Smissen P."/>
            <person name="Delzenne N."/>
            <person name="Muccioli G."/>
            <person name="Collet J.F."/>
            <person name="Cani P.D."/>
        </authorList>
    </citation>
    <scope>NUCLEOTIDE SEQUENCE [LARGE SCALE GENOMIC DNA]</scope>
    <source>
        <strain evidence="9">J115</strain>
    </source>
</reference>
<evidence type="ECO:0000256" key="1">
    <source>
        <dbReference type="ARBA" id="ARBA00001933"/>
    </source>
</evidence>
<keyword evidence="3 6" id="KW-0032">Aminotransferase</keyword>
<dbReference type="GO" id="GO:0008483">
    <property type="term" value="F:transaminase activity"/>
    <property type="evidence" value="ECO:0007669"/>
    <property type="project" value="UniProtKB-KW"/>
</dbReference>
<dbReference type="PANTHER" id="PTHR46383:SF2">
    <property type="entry name" value="AMINOTRANSFERASE"/>
    <property type="match status" value="1"/>
</dbReference>
<dbReference type="Proteomes" id="UP000298642">
    <property type="component" value="Chromosome"/>
</dbReference>
<dbReference type="PRINTS" id="PR00753">
    <property type="entry name" value="ACCSYNTHASE"/>
</dbReference>
<keyword evidence="5" id="KW-0663">Pyridoxal phosphate</keyword>
<dbReference type="GO" id="GO:0006520">
    <property type="term" value="P:amino acid metabolic process"/>
    <property type="evidence" value="ECO:0007669"/>
    <property type="project" value="InterPro"/>
</dbReference>
<keyword evidence="4 6" id="KW-0808">Transferase</keyword>
<dbReference type="Pfam" id="PF00155">
    <property type="entry name" value="Aminotran_1_2"/>
    <property type="match status" value="1"/>
</dbReference>
<dbReference type="AlphaFoldDB" id="A0A4D7ASJ8"/>
<comment type="cofactor">
    <cofactor evidence="1 6">
        <name>pyridoxal 5'-phosphate</name>
        <dbReference type="ChEBI" id="CHEBI:597326"/>
    </cofactor>
</comment>
<evidence type="ECO:0000256" key="2">
    <source>
        <dbReference type="ARBA" id="ARBA00007441"/>
    </source>
</evidence>
<keyword evidence="9" id="KW-1185">Reference proteome</keyword>
<dbReference type="InterPro" id="IPR004839">
    <property type="entry name" value="Aminotransferase_I/II_large"/>
</dbReference>
<dbReference type="Gene3D" id="3.40.640.10">
    <property type="entry name" value="Type I PLP-dependent aspartate aminotransferase-like (Major domain)"/>
    <property type="match status" value="1"/>
</dbReference>
<dbReference type="InterPro" id="IPR015424">
    <property type="entry name" value="PyrdxlP-dep_Trfase"/>
</dbReference>
<dbReference type="NCBIfam" id="NF005744">
    <property type="entry name" value="PRK07568.1"/>
    <property type="match status" value="1"/>
</dbReference>
<dbReference type="GO" id="GO:0030170">
    <property type="term" value="F:pyridoxal phosphate binding"/>
    <property type="evidence" value="ECO:0007669"/>
    <property type="project" value="InterPro"/>
</dbReference>
<dbReference type="CDD" id="cd00609">
    <property type="entry name" value="AAT_like"/>
    <property type="match status" value="1"/>
</dbReference>
<dbReference type="InterPro" id="IPR015422">
    <property type="entry name" value="PyrdxlP-dep_Trfase_small"/>
</dbReference>
<evidence type="ECO:0000256" key="3">
    <source>
        <dbReference type="ARBA" id="ARBA00022576"/>
    </source>
</evidence>
<accession>A0A4D7ASJ8</accession>
<organism evidence="8 9">
    <name type="scientific">Dysosmobacter welbionis</name>
    <dbReference type="NCBI Taxonomy" id="2093857"/>
    <lineage>
        <taxon>Bacteria</taxon>
        <taxon>Bacillati</taxon>
        <taxon>Bacillota</taxon>
        <taxon>Clostridia</taxon>
        <taxon>Eubacteriales</taxon>
        <taxon>Oscillospiraceae</taxon>
        <taxon>Dysosmobacter</taxon>
    </lineage>
</organism>
<dbReference type="PANTHER" id="PTHR46383">
    <property type="entry name" value="ASPARTATE AMINOTRANSFERASE"/>
    <property type="match status" value="1"/>
</dbReference>
<dbReference type="KEGG" id="obj:EIO64_15825"/>
<sequence length="398" mass="44059">MKFSSKIQRCELSPMRKFLPYELAAEAKGRKIYHLNIGQPDIETPKAFFDAVKNFQDPVLAYAAAPGVSEFLTAVQGYYANLGIHLEQSDIYATAGGSEALQMALTCILDEGDEILIPEPFYPNYNTFVSVTGGVIRPIPTTPEEGYRYADRARIEPLINEHTRAILVTNPGNPTGVVLSPEEMRLMADIAKEHGLFLISDEVYREFVYGGEPLASMAQFDDAAENVVVVDSISKRFSACGARVGILVSRNRELMAQALKICQGRLCAATLDQLGAAALYGVGSDYFSAVREEYHRRRDTCMEGLSQIPGVVCECPKGAFYLMAKLPVDDTDKFQTWLLEEFQDNGETVMFAPGEGFYGTPGKGRDEVRLAYILKQADLRRAMEVLAHGIEAYNSRKL</sequence>
<gene>
    <name evidence="8" type="ORF">EIO64_15825</name>
</gene>
<evidence type="ECO:0000313" key="8">
    <source>
        <dbReference type="EMBL" id="QCI60488.1"/>
    </source>
</evidence>
<evidence type="ECO:0000256" key="6">
    <source>
        <dbReference type="RuleBase" id="RU000481"/>
    </source>
</evidence>
<dbReference type="SUPFAM" id="SSF53383">
    <property type="entry name" value="PLP-dependent transferases"/>
    <property type="match status" value="1"/>
</dbReference>
<dbReference type="RefSeq" id="WP_036629202.1">
    <property type="nucleotide sequence ID" value="NZ_CAUWCU010000038.1"/>
</dbReference>
<dbReference type="GeneID" id="89522626"/>
<evidence type="ECO:0000313" key="9">
    <source>
        <dbReference type="Proteomes" id="UP000298642"/>
    </source>
</evidence>
<dbReference type="Gene3D" id="3.90.1150.10">
    <property type="entry name" value="Aspartate Aminotransferase, domain 1"/>
    <property type="match status" value="1"/>
</dbReference>
<comment type="similarity">
    <text evidence="2 6">Belongs to the class-I pyridoxal-phosphate-dependent aminotransferase family.</text>
</comment>
<dbReference type="InterPro" id="IPR015421">
    <property type="entry name" value="PyrdxlP-dep_Trfase_major"/>
</dbReference>